<sequence length="225" mass="25005">MEPSPVSVERWESNTRSSSSVSVPQTGTGFTHIKRAFFGDLAEVRRVDASELTGRRHSVSRSQSHEMPSPKIQIPSSDDISERDPIRCTLEKVVLPQKYEKEYEIEEEEEEEILVMPSTESQRRIVRFYSGVAASALGGAVLAGFVKQSLGSLIRFMGSGVVMIQLLSVLGYADVRWRKLLSDVWVLGRRTPEIHVVHSVFSKVRESAVLKMAFVGGVLGGLFLP</sequence>
<keyword evidence="5 7" id="KW-0472">Membrane</keyword>
<feature type="region of interest" description="Disordered" evidence="6">
    <location>
        <begin position="52"/>
        <end position="81"/>
    </location>
</feature>
<dbReference type="VEuPathDB" id="TriTrypDB:TM35_000072050"/>
<keyword evidence="3 7" id="KW-0812">Transmembrane</keyword>
<dbReference type="AlphaFoldDB" id="A0A1X0P1R7"/>
<comment type="subcellular location">
    <subcellularLocation>
        <location evidence="1">Membrane</location>
    </subcellularLocation>
</comment>
<dbReference type="InterPro" id="IPR007014">
    <property type="entry name" value="FUN14"/>
</dbReference>
<gene>
    <name evidence="8" type="ORF">TM35_000072050</name>
</gene>
<evidence type="ECO:0000256" key="7">
    <source>
        <dbReference type="SAM" id="Phobius"/>
    </source>
</evidence>
<dbReference type="GO" id="GO:0016020">
    <property type="term" value="C:membrane"/>
    <property type="evidence" value="ECO:0007669"/>
    <property type="project" value="UniProtKB-SubCell"/>
</dbReference>
<dbReference type="Pfam" id="PF04930">
    <property type="entry name" value="FUN14"/>
    <property type="match status" value="1"/>
</dbReference>
<keyword evidence="9" id="KW-1185">Reference proteome</keyword>
<name>A0A1X0P1R7_9TRYP</name>
<evidence type="ECO:0000313" key="8">
    <source>
        <dbReference type="EMBL" id="ORC90781.1"/>
    </source>
</evidence>
<evidence type="ECO:0000256" key="4">
    <source>
        <dbReference type="ARBA" id="ARBA00022989"/>
    </source>
</evidence>
<evidence type="ECO:0000256" key="3">
    <source>
        <dbReference type="ARBA" id="ARBA00022692"/>
    </source>
</evidence>
<organism evidence="8 9">
    <name type="scientific">Trypanosoma theileri</name>
    <dbReference type="NCBI Taxonomy" id="67003"/>
    <lineage>
        <taxon>Eukaryota</taxon>
        <taxon>Discoba</taxon>
        <taxon>Euglenozoa</taxon>
        <taxon>Kinetoplastea</taxon>
        <taxon>Metakinetoplastina</taxon>
        <taxon>Trypanosomatida</taxon>
        <taxon>Trypanosomatidae</taxon>
        <taxon>Trypanosoma</taxon>
    </lineage>
</organism>
<accession>A0A1X0P1R7</accession>
<feature type="region of interest" description="Disordered" evidence="6">
    <location>
        <begin position="1"/>
        <end position="27"/>
    </location>
</feature>
<evidence type="ECO:0008006" key="10">
    <source>
        <dbReference type="Google" id="ProtNLM"/>
    </source>
</evidence>
<reference evidence="8 9" key="1">
    <citation type="submission" date="2017-03" db="EMBL/GenBank/DDBJ databases">
        <title>An alternative strategy for trypanosome survival in the mammalian bloodstream revealed through genome and transcriptome analysis of the ubiquitous bovine parasite Trypanosoma (Megatrypanum) theileri.</title>
        <authorList>
            <person name="Kelly S."/>
            <person name="Ivens A."/>
            <person name="Mott A."/>
            <person name="O'Neill E."/>
            <person name="Emms D."/>
            <person name="Macleod O."/>
            <person name="Voorheis P."/>
            <person name="Matthews J."/>
            <person name="Matthews K."/>
            <person name="Carrington M."/>
        </authorList>
    </citation>
    <scope>NUCLEOTIDE SEQUENCE [LARGE SCALE GENOMIC DNA]</scope>
    <source>
        <strain evidence="8">Edinburgh</strain>
    </source>
</reference>
<evidence type="ECO:0000256" key="5">
    <source>
        <dbReference type="ARBA" id="ARBA00023136"/>
    </source>
</evidence>
<proteinExistence type="inferred from homology"/>
<protein>
    <recommendedName>
        <fullName evidence="10">FUN14 family protein</fullName>
    </recommendedName>
</protein>
<evidence type="ECO:0000313" key="9">
    <source>
        <dbReference type="Proteomes" id="UP000192257"/>
    </source>
</evidence>
<feature type="transmembrane region" description="Helical" evidence="7">
    <location>
        <begin position="152"/>
        <end position="173"/>
    </location>
</feature>
<keyword evidence="4 7" id="KW-1133">Transmembrane helix</keyword>
<evidence type="ECO:0000256" key="1">
    <source>
        <dbReference type="ARBA" id="ARBA00004370"/>
    </source>
</evidence>
<comment type="similarity">
    <text evidence="2">Belongs to the FUN14 family.</text>
</comment>
<dbReference type="EMBL" id="NBCO01000007">
    <property type="protein sequence ID" value="ORC90781.1"/>
    <property type="molecule type" value="Genomic_DNA"/>
</dbReference>
<evidence type="ECO:0000256" key="6">
    <source>
        <dbReference type="SAM" id="MobiDB-lite"/>
    </source>
</evidence>
<dbReference type="RefSeq" id="XP_028884847.1">
    <property type="nucleotide sequence ID" value="XM_029023651.1"/>
</dbReference>
<evidence type="ECO:0000256" key="2">
    <source>
        <dbReference type="ARBA" id="ARBA00009160"/>
    </source>
</evidence>
<dbReference type="GeneID" id="39983431"/>
<dbReference type="Proteomes" id="UP000192257">
    <property type="component" value="Unassembled WGS sequence"/>
</dbReference>
<comment type="caution">
    <text evidence="8">The sequence shown here is derived from an EMBL/GenBank/DDBJ whole genome shotgun (WGS) entry which is preliminary data.</text>
</comment>
<dbReference type="OrthoDB" id="252726at2759"/>
<feature type="transmembrane region" description="Helical" evidence="7">
    <location>
        <begin position="126"/>
        <end position="146"/>
    </location>
</feature>